<accession>A0A9E7I170</accession>
<protein>
    <recommendedName>
        <fullName evidence="4">Protein KAKU4</fullName>
    </recommendedName>
</protein>
<dbReference type="GO" id="GO:0005635">
    <property type="term" value="C:nuclear envelope"/>
    <property type="evidence" value="ECO:0007669"/>
    <property type="project" value="TreeGrafter"/>
</dbReference>
<feature type="compositionally biased region" description="Pro residues" evidence="1">
    <location>
        <begin position="35"/>
        <end position="44"/>
    </location>
</feature>
<dbReference type="GO" id="GO:0071763">
    <property type="term" value="P:nuclear membrane organization"/>
    <property type="evidence" value="ECO:0007669"/>
    <property type="project" value="TreeGrafter"/>
</dbReference>
<dbReference type="Proteomes" id="UP001055439">
    <property type="component" value="Chromosome 8"/>
</dbReference>
<feature type="region of interest" description="Disordered" evidence="1">
    <location>
        <begin position="461"/>
        <end position="480"/>
    </location>
</feature>
<dbReference type="EMBL" id="CP097510">
    <property type="protein sequence ID" value="URE40667.1"/>
    <property type="molecule type" value="Genomic_DNA"/>
</dbReference>
<feature type="region of interest" description="Disordered" evidence="1">
    <location>
        <begin position="66"/>
        <end position="102"/>
    </location>
</feature>
<dbReference type="OrthoDB" id="666185at2759"/>
<organism evidence="2 3">
    <name type="scientific">Musa troglodytarum</name>
    <name type="common">fe'i banana</name>
    <dbReference type="NCBI Taxonomy" id="320322"/>
    <lineage>
        <taxon>Eukaryota</taxon>
        <taxon>Viridiplantae</taxon>
        <taxon>Streptophyta</taxon>
        <taxon>Embryophyta</taxon>
        <taxon>Tracheophyta</taxon>
        <taxon>Spermatophyta</taxon>
        <taxon>Magnoliopsida</taxon>
        <taxon>Liliopsida</taxon>
        <taxon>Zingiberales</taxon>
        <taxon>Musaceae</taxon>
        <taxon>Musa</taxon>
    </lineage>
</organism>
<dbReference type="AlphaFoldDB" id="A0A9E7I170"/>
<feature type="region of interest" description="Disordered" evidence="1">
    <location>
        <begin position="706"/>
        <end position="745"/>
    </location>
</feature>
<evidence type="ECO:0008006" key="4">
    <source>
        <dbReference type="Google" id="ProtNLM"/>
    </source>
</evidence>
<dbReference type="PANTHER" id="PTHR33416">
    <property type="entry name" value="NUCLEAR PORE COMPLEX PROTEIN NUP1"/>
    <property type="match status" value="1"/>
</dbReference>
<evidence type="ECO:0000256" key="1">
    <source>
        <dbReference type="SAM" id="MobiDB-lite"/>
    </source>
</evidence>
<evidence type="ECO:0000313" key="3">
    <source>
        <dbReference type="Proteomes" id="UP001055439"/>
    </source>
</evidence>
<proteinExistence type="predicted"/>
<reference evidence="2" key="1">
    <citation type="submission" date="2022-05" db="EMBL/GenBank/DDBJ databases">
        <title>The Musa troglodytarum L. genome provides insights into the mechanism of non-climacteric behaviour and enrichment of carotenoids.</title>
        <authorList>
            <person name="Wang J."/>
        </authorList>
    </citation>
    <scope>NUCLEOTIDE SEQUENCE</scope>
    <source>
        <tissue evidence="2">Leaf</tissue>
    </source>
</reference>
<feature type="region of interest" description="Disordered" evidence="1">
    <location>
        <begin position="423"/>
        <end position="443"/>
    </location>
</feature>
<sequence>MASLLRAGRQAEERGSGGKILRGRRRSPPRSAPYARPPPPPPPASTGNPRWLLGLISGAGKFISSVFRSDGSSPSSSSSSDHSLYEDCSPRLNEPEDIDMPKELHGSNQELEKPELITDYTEGSGAVVRISKTKLAIEKLLRQETFSRYECDRLTKLIKSQVIESPSELVQDGAERGGKDADSLGDWRSLKQNMELPESFQCSAVLSSLSPRTPAFRKCTPDIHSAAVMEAKKWLDDKKLLPSTKVDPVFRPCTSDIYMLPYDVHDEVVSPVDLAKTYMRSLPFWQSPCSVSSGLKMPVPSKVDFGTDDSTRTTTSHSLPPFKDFKRKYRSTRLWGSPNDNRRVRLKLTEKMLENQGPKHIDLLKNIYQNETSKFTSAVDEGSRDVLGAKNCSCTLQAAEISSAPAKSSVDLLVEYHCSEDAPKLPDEKTVKSSHQTSTDNSPSVIIASEPEEAVEAVESAKETACPTISSSDRSETKIEGEPSLPLAFNEDKDVIEASRTKEQEDIVDSDVARESLISASTPTEYGGALIPEKVEVQEGINSTTLGYADTANLDNIVQTCITNTIPTVSGILDTNNTAELNLDSGFTFSTLLLNICLHALNILYVSDTKPQDGDIYSEHEAKGLTNEFSTDGGSAELNPASQSFCEEVQSCIRLGNGEETTGNSEETCELRSEAAINKVAAHDMDSIVGKSENGTRMRSVERVLIEPEPEPSSHTTVKGGRGSGRGRGRRRGRGRGRGSSDNLQ</sequence>
<name>A0A9E7I170_9LILI</name>
<feature type="compositionally biased region" description="Low complexity" evidence="1">
    <location>
        <begin position="66"/>
        <end position="82"/>
    </location>
</feature>
<feature type="compositionally biased region" description="Basic residues" evidence="1">
    <location>
        <begin position="725"/>
        <end position="737"/>
    </location>
</feature>
<dbReference type="PANTHER" id="PTHR33416:SF37">
    <property type="entry name" value="OS04G0655600 PROTEIN"/>
    <property type="match status" value="1"/>
</dbReference>
<evidence type="ECO:0000313" key="2">
    <source>
        <dbReference type="EMBL" id="URE40667.1"/>
    </source>
</evidence>
<keyword evidence="3" id="KW-1185">Reference proteome</keyword>
<feature type="compositionally biased region" description="Polar residues" evidence="1">
    <location>
        <begin position="433"/>
        <end position="443"/>
    </location>
</feature>
<gene>
    <name evidence="2" type="ORF">MUK42_07251</name>
</gene>
<feature type="region of interest" description="Disordered" evidence="1">
    <location>
        <begin position="1"/>
        <end position="52"/>
    </location>
</feature>